<dbReference type="PANTHER" id="PTHR36982:SF3">
    <property type="entry name" value="SMALL INTEGRAL MEMBRANE PROTEIN 22"/>
    <property type="match status" value="1"/>
</dbReference>
<name>A0ABR0YUK3_HUSHU</name>
<dbReference type="CDD" id="cd20255">
    <property type="entry name" value="CASIMO1_SMIM22"/>
    <property type="match status" value="1"/>
</dbReference>
<evidence type="ECO:0000256" key="2">
    <source>
        <dbReference type="ARBA" id="ARBA00022692"/>
    </source>
</evidence>
<accession>A0ABR0YUK3</accession>
<sequence length="107" mass="12207">MCSCVIQVTTRKNISKNTRPIQNSDIWQVKTLQIQTQFQDVVSRLSSKQFFQSDWDIASCAIFFIFVGTVFLLIILVLIRCCCCCCCDTPKQRRTGKVGHDNLALEP</sequence>
<evidence type="ECO:0000256" key="5">
    <source>
        <dbReference type="SAM" id="Phobius"/>
    </source>
</evidence>
<comment type="caution">
    <text evidence="6">The sequence shown here is derived from an EMBL/GenBank/DDBJ whole genome shotgun (WGS) entry which is preliminary data.</text>
</comment>
<dbReference type="EMBL" id="JAHFZB010000023">
    <property type="protein sequence ID" value="KAK6476277.1"/>
    <property type="molecule type" value="Genomic_DNA"/>
</dbReference>
<dbReference type="InterPro" id="IPR053081">
    <property type="entry name" value="SIM_Modulators"/>
</dbReference>
<keyword evidence="3 5" id="KW-1133">Transmembrane helix</keyword>
<dbReference type="Proteomes" id="UP001369086">
    <property type="component" value="Unassembled WGS sequence"/>
</dbReference>
<evidence type="ECO:0000256" key="3">
    <source>
        <dbReference type="ARBA" id="ARBA00022989"/>
    </source>
</evidence>
<keyword evidence="4 5" id="KW-0472">Membrane</keyword>
<protein>
    <submittedName>
        <fullName evidence="6">Small integral membrane protein 22</fullName>
    </submittedName>
</protein>
<gene>
    <name evidence="6" type="ORF">HHUSO_G24342</name>
</gene>
<feature type="transmembrane region" description="Helical" evidence="5">
    <location>
        <begin position="57"/>
        <end position="79"/>
    </location>
</feature>
<keyword evidence="7" id="KW-1185">Reference proteome</keyword>
<evidence type="ECO:0000313" key="6">
    <source>
        <dbReference type="EMBL" id="KAK6476277.1"/>
    </source>
</evidence>
<comment type="subcellular location">
    <subcellularLocation>
        <location evidence="1">Membrane</location>
        <topology evidence="1">Single-pass membrane protein</topology>
    </subcellularLocation>
</comment>
<organism evidence="6 7">
    <name type="scientific">Huso huso</name>
    <name type="common">Beluga</name>
    <name type="synonym">Acipenser huso</name>
    <dbReference type="NCBI Taxonomy" id="61971"/>
    <lineage>
        <taxon>Eukaryota</taxon>
        <taxon>Metazoa</taxon>
        <taxon>Chordata</taxon>
        <taxon>Craniata</taxon>
        <taxon>Vertebrata</taxon>
        <taxon>Euteleostomi</taxon>
        <taxon>Actinopterygii</taxon>
        <taxon>Chondrostei</taxon>
        <taxon>Acipenseriformes</taxon>
        <taxon>Acipenseridae</taxon>
        <taxon>Huso</taxon>
    </lineage>
</organism>
<dbReference type="InterPro" id="IPR031671">
    <property type="entry name" value="SMIM5/18/22"/>
</dbReference>
<evidence type="ECO:0000313" key="7">
    <source>
        <dbReference type="Proteomes" id="UP001369086"/>
    </source>
</evidence>
<evidence type="ECO:0000256" key="1">
    <source>
        <dbReference type="ARBA" id="ARBA00004167"/>
    </source>
</evidence>
<dbReference type="Pfam" id="PF15831">
    <property type="entry name" value="SMIM5_18_22"/>
    <property type="match status" value="1"/>
</dbReference>
<reference evidence="6 7" key="1">
    <citation type="submission" date="2021-05" db="EMBL/GenBank/DDBJ databases">
        <authorList>
            <person name="Zahm M."/>
            <person name="Klopp C."/>
            <person name="Cabau C."/>
            <person name="Kuhl H."/>
            <person name="Suciu R."/>
            <person name="Ciorpac M."/>
            <person name="Holostenco D."/>
            <person name="Gessner J."/>
            <person name="Wuertz S."/>
            <person name="Hohne C."/>
            <person name="Stock M."/>
            <person name="Gislard M."/>
            <person name="Lluch J."/>
            <person name="Milhes M."/>
            <person name="Lampietro C."/>
            <person name="Lopez Roques C."/>
            <person name="Donnadieu C."/>
            <person name="Du K."/>
            <person name="Schartl M."/>
            <person name="Guiguen Y."/>
        </authorList>
    </citation>
    <scope>NUCLEOTIDE SEQUENCE [LARGE SCALE GENOMIC DNA]</scope>
    <source>
        <strain evidence="6">Hh-F2</strain>
        <tissue evidence="6">Blood</tissue>
    </source>
</reference>
<proteinExistence type="predicted"/>
<dbReference type="PANTHER" id="PTHR36982">
    <property type="entry name" value="CLCA DOMAIN-CONTAINING PROTEIN"/>
    <property type="match status" value="1"/>
</dbReference>
<keyword evidence="2 5" id="KW-0812">Transmembrane</keyword>
<evidence type="ECO:0000256" key="4">
    <source>
        <dbReference type="ARBA" id="ARBA00023136"/>
    </source>
</evidence>